<reference evidence="2 3" key="1">
    <citation type="journal article" date="2022" name="Allergy">
        <title>Genome assembly and annotation of Periplaneta americana reveal a comprehensive cockroach allergen profile.</title>
        <authorList>
            <person name="Wang L."/>
            <person name="Xiong Q."/>
            <person name="Saelim N."/>
            <person name="Wang L."/>
            <person name="Nong W."/>
            <person name="Wan A.T."/>
            <person name="Shi M."/>
            <person name="Liu X."/>
            <person name="Cao Q."/>
            <person name="Hui J.H.L."/>
            <person name="Sookrung N."/>
            <person name="Leung T.F."/>
            <person name="Tungtrongchitr A."/>
            <person name="Tsui S.K.W."/>
        </authorList>
    </citation>
    <scope>NUCLEOTIDE SEQUENCE [LARGE SCALE GENOMIC DNA]</scope>
    <source>
        <strain evidence="2">PWHHKU_190912</strain>
    </source>
</reference>
<feature type="compositionally biased region" description="Polar residues" evidence="1">
    <location>
        <begin position="218"/>
        <end position="227"/>
    </location>
</feature>
<dbReference type="Proteomes" id="UP001148838">
    <property type="component" value="Unassembled WGS sequence"/>
</dbReference>
<organism evidence="2 3">
    <name type="scientific">Periplaneta americana</name>
    <name type="common">American cockroach</name>
    <name type="synonym">Blatta americana</name>
    <dbReference type="NCBI Taxonomy" id="6978"/>
    <lineage>
        <taxon>Eukaryota</taxon>
        <taxon>Metazoa</taxon>
        <taxon>Ecdysozoa</taxon>
        <taxon>Arthropoda</taxon>
        <taxon>Hexapoda</taxon>
        <taxon>Insecta</taxon>
        <taxon>Pterygota</taxon>
        <taxon>Neoptera</taxon>
        <taxon>Polyneoptera</taxon>
        <taxon>Dictyoptera</taxon>
        <taxon>Blattodea</taxon>
        <taxon>Blattoidea</taxon>
        <taxon>Blattidae</taxon>
        <taxon>Blattinae</taxon>
        <taxon>Periplaneta</taxon>
    </lineage>
</organism>
<evidence type="ECO:0000313" key="2">
    <source>
        <dbReference type="EMBL" id="KAJ4440165.1"/>
    </source>
</evidence>
<feature type="region of interest" description="Disordered" evidence="1">
    <location>
        <begin position="218"/>
        <end position="237"/>
    </location>
</feature>
<accession>A0ABQ8T2L1</accession>
<proteinExistence type="predicted"/>
<keyword evidence="3" id="KW-1185">Reference proteome</keyword>
<dbReference type="EMBL" id="JAJSOF020000017">
    <property type="protein sequence ID" value="KAJ4440165.1"/>
    <property type="molecule type" value="Genomic_DNA"/>
</dbReference>
<sequence>MAGLYEGGNEPPCSLKSHLKLLKPFLDIRGEAKGTQKLPPMSFSLTPPYKQTQNSLMVPYLSYSTIKVWIAEFKRGRTEIKDEHRAGRPVSVAIPENTYGIHDIILEIDELDLVISNIMKVPMNVSFTVDKTVGGSAGNPSVTEERTGEGIIEVDSADNTSDGTTTSNDFQKEIAIPKLNQSLVSIGESPLRKRRMTQKKYAKTKAKKIATALNRKFFQQSESSDTQQEPEDEILENLKRAFIR</sequence>
<protein>
    <submittedName>
        <fullName evidence="2">Uncharacterized protein</fullName>
    </submittedName>
</protein>
<evidence type="ECO:0000256" key="1">
    <source>
        <dbReference type="SAM" id="MobiDB-lite"/>
    </source>
</evidence>
<comment type="caution">
    <text evidence="2">The sequence shown here is derived from an EMBL/GenBank/DDBJ whole genome shotgun (WGS) entry which is preliminary data.</text>
</comment>
<gene>
    <name evidence="2" type="ORF">ANN_08303</name>
</gene>
<name>A0ABQ8T2L1_PERAM</name>
<evidence type="ECO:0000313" key="3">
    <source>
        <dbReference type="Proteomes" id="UP001148838"/>
    </source>
</evidence>